<dbReference type="InterPro" id="IPR019734">
    <property type="entry name" value="TPR_rpt"/>
</dbReference>
<keyword evidence="5" id="KW-1133">Transmembrane helix</keyword>
<keyword evidence="5" id="KW-0812">Transmembrane</keyword>
<dbReference type="PANTHER" id="PTHR44943:SF9">
    <property type="entry name" value="TPR-REPEAT-CONTAINING PROTEIN"/>
    <property type="match status" value="1"/>
</dbReference>
<dbReference type="Proteomes" id="UP000236340">
    <property type="component" value="Unassembled WGS sequence"/>
</dbReference>
<keyword evidence="3" id="KW-0793">Thylakoid</keyword>
<evidence type="ECO:0000256" key="5">
    <source>
        <dbReference type="SAM" id="Phobius"/>
    </source>
</evidence>
<name>A0A2K2HBY3_9BACT</name>
<accession>A0A2K2HBY3</accession>
<comment type="caution">
    <text evidence="6">The sequence shown here is derived from an EMBL/GenBank/DDBJ whole genome shotgun (WGS) entry which is preliminary data.</text>
</comment>
<keyword evidence="1" id="KW-0677">Repeat</keyword>
<evidence type="ECO:0000256" key="3">
    <source>
        <dbReference type="ARBA" id="ARBA00023078"/>
    </source>
</evidence>
<sequence length="198" mass="21775">MKNKETIILMGVALVIGILVGVIGSNIGGRGRQRSVGNAPPPASAPVVNQGQNIKMLEAVVAKDPANRNAWVQLGNTYFDTQQPMKAIEAYGKALEIDGNDPNVLTDQGIMFRQLGWYDRAIDNFEKATAIDPNHSQSYYNLGVVYRYDLKDFPKAIEAWQKFLDLNPTGQGADQVRRDMEVLKSHPPIPQPNAEGAK</sequence>
<protein>
    <submittedName>
        <fullName evidence="6">Uncharacterized protein</fullName>
    </submittedName>
</protein>
<evidence type="ECO:0000256" key="4">
    <source>
        <dbReference type="PROSITE-ProRule" id="PRU00339"/>
    </source>
</evidence>
<evidence type="ECO:0000313" key="6">
    <source>
        <dbReference type="EMBL" id="PNU20751.1"/>
    </source>
</evidence>
<evidence type="ECO:0000256" key="1">
    <source>
        <dbReference type="ARBA" id="ARBA00022737"/>
    </source>
</evidence>
<dbReference type="EMBL" id="PPFX01000009">
    <property type="protein sequence ID" value="PNU20751.1"/>
    <property type="molecule type" value="Genomic_DNA"/>
</dbReference>
<dbReference type="InterPro" id="IPR011990">
    <property type="entry name" value="TPR-like_helical_dom_sf"/>
</dbReference>
<keyword evidence="2 4" id="KW-0802">TPR repeat</keyword>
<dbReference type="SUPFAM" id="SSF48452">
    <property type="entry name" value="TPR-like"/>
    <property type="match status" value="1"/>
</dbReference>
<evidence type="ECO:0000313" key="7">
    <source>
        <dbReference type="Proteomes" id="UP000236340"/>
    </source>
</evidence>
<evidence type="ECO:0000256" key="2">
    <source>
        <dbReference type="ARBA" id="ARBA00022803"/>
    </source>
</evidence>
<proteinExistence type="predicted"/>
<dbReference type="RefSeq" id="WP_103114852.1">
    <property type="nucleotide sequence ID" value="NZ_PPFX01000009.1"/>
</dbReference>
<keyword evidence="5" id="KW-0472">Membrane</keyword>
<feature type="repeat" description="TPR" evidence="4">
    <location>
        <begin position="68"/>
        <end position="101"/>
    </location>
</feature>
<dbReference type="Pfam" id="PF13414">
    <property type="entry name" value="TPR_11"/>
    <property type="match status" value="1"/>
</dbReference>
<dbReference type="Gene3D" id="1.25.40.10">
    <property type="entry name" value="Tetratricopeptide repeat domain"/>
    <property type="match status" value="1"/>
</dbReference>
<dbReference type="InterPro" id="IPR051685">
    <property type="entry name" value="Ycf3/AcsC/BcsC/TPR_MFPF"/>
</dbReference>
<gene>
    <name evidence="6" type="ORF">C2E25_05915</name>
</gene>
<dbReference type="OrthoDB" id="5338908at2"/>
<dbReference type="SMART" id="SM00028">
    <property type="entry name" value="TPR"/>
    <property type="match status" value="3"/>
</dbReference>
<organism evidence="6 7">
    <name type="scientific">Geothermobacter hydrogeniphilus</name>
    <dbReference type="NCBI Taxonomy" id="1969733"/>
    <lineage>
        <taxon>Bacteria</taxon>
        <taxon>Pseudomonadati</taxon>
        <taxon>Thermodesulfobacteriota</taxon>
        <taxon>Desulfuromonadia</taxon>
        <taxon>Desulfuromonadales</taxon>
        <taxon>Geothermobacteraceae</taxon>
        <taxon>Geothermobacter</taxon>
    </lineage>
</organism>
<dbReference type="PANTHER" id="PTHR44943">
    <property type="entry name" value="CELLULOSE SYNTHASE OPERON PROTEIN C"/>
    <property type="match status" value="1"/>
</dbReference>
<dbReference type="Pfam" id="PF00515">
    <property type="entry name" value="TPR_1"/>
    <property type="match status" value="1"/>
</dbReference>
<feature type="transmembrane region" description="Helical" evidence="5">
    <location>
        <begin position="6"/>
        <end position="24"/>
    </location>
</feature>
<feature type="repeat" description="TPR" evidence="4">
    <location>
        <begin position="102"/>
        <end position="135"/>
    </location>
</feature>
<dbReference type="PROSITE" id="PS50005">
    <property type="entry name" value="TPR"/>
    <property type="match status" value="2"/>
</dbReference>
<dbReference type="AlphaFoldDB" id="A0A2K2HBY3"/>
<reference evidence="6 7" key="1">
    <citation type="journal article" date="2018" name="Genome Announc.">
        <title>Genome Sequence of Geothermobacter sp. HR-1 Iron Reducer from the Loihi Seamount.</title>
        <authorList>
            <person name="Smith H."/>
            <person name="Abuyen K."/>
            <person name="Tremblay J."/>
            <person name="Savalia P."/>
            <person name="Perez-Rodriguez I."/>
            <person name="Emerson D."/>
            <person name="Tully B."/>
            <person name="Amend J."/>
        </authorList>
    </citation>
    <scope>NUCLEOTIDE SEQUENCE [LARGE SCALE GENOMIC DNA]</scope>
    <source>
        <strain evidence="6 7">HR-1</strain>
    </source>
</reference>